<dbReference type="AlphaFoldDB" id="W3X6A2"/>
<reference evidence="3" key="1">
    <citation type="journal article" date="2015" name="BMC Genomics">
        <title>Genomic and transcriptomic analysis of the endophytic fungus Pestalotiopsis fici reveals its lifestyle and high potential for synthesis of natural products.</title>
        <authorList>
            <person name="Wang X."/>
            <person name="Zhang X."/>
            <person name="Liu L."/>
            <person name="Xiang M."/>
            <person name="Wang W."/>
            <person name="Sun X."/>
            <person name="Che Y."/>
            <person name="Guo L."/>
            <person name="Liu G."/>
            <person name="Guo L."/>
            <person name="Wang C."/>
            <person name="Yin W.B."/>
            <person name="Stadler M."/>
            <person name="Zhang X."/>
            <person name="Liu X."/>
        </authorList>
    </citation>
    <scope>NUCLEOTIDE SEQUENCE [LARGE SCALE GENOMIC DNA]</scope>
    <source>
        <strain evidence="3">W106-1 / CGMCC3.15140</strain>
    </source>
</reference>
<feature type="signal peptide" evidence="1">
    <location>
        <begin position="1"/>
        <end position="23"/>
    </location>
</feature>
<proteinExistence type="predicted"/>
<evidence type="ECO:0008006" key="4">
    <source>
        <dbReference type="Google" id="ProtNLM"/>
    </source>
</evidence>
<protein>
    <recommendedName>
        <fullName evidence="4">Secreted protein</fullName>
    </recommendedName>
</protein>
<organism evidence="2 3">
    <name type="scientific">Pestalotiopsis fici (strain W106-1 / CGMCC3.15140)</name>
    <dbReference type="NCBI Taxonomy" id="1229662"/>
    <lineage>
        <taxon>Eukaryota</taxon>
        <taxon>Fungi</taxon>
        <taxon>Dikarya</taxon>
        <taxon>Ascomycota</taxon>
        <taxon>Pezizomycotina</taxon>
        <taxon>Sordariomycetes</taxon>
        <taxon>Xylariomycetidae</taxon>
        <taxon>Amphisphaeriales</taxon>
        <taxon>Sporocadaceae</taxon>
        <taxon>Pestalotiopsis</taxon>
    </lineage>
</organism>
<dbReference type="PANTHER" id="PTHR36848:SF2">
    <property type="entry name" value="SECRETED PROTEIN"/>
    <property type="match status" value="1"/>
</dbReference>
<dbReference type="EMBL" id="KI912112">
    <property type="protein sequence ID" value="ETS81575.1"/>
    <property type="molecule type" value="Genomic_DNA"/>
</dbReference>
<dbReference type="OrthoDB" id="2588159at2759"/>
<dbReference type="Proteomes" id="UP000030651">
    <property type="component" value="Unassembled WGS sequence"/>
</dbReference>
<keyword evidence="3" id="KW-1185">Reference proteome</keyword>
<dbReference type="OMA" id="FYAAVHF"/>
<evidence type="ECO:0000256" key="1">
    <source>
        <dbReference type="SAM" id="SignalP"/>
    </source>
</evidence>
<feature type="chain" id="PRO_5004834320" description="Secreted protein" evidence="1">
    <location>
        <begin position="24"/>
        <end position="1012"/>
    </location>
</feature>
<name>W3X6A2_PESFW</name>
<dbReference type="GeneID" id="19271590"/>
<accession>W3X6A2</accession>
<evidence type="ECO:0000313" key="3">
    <source>
        <dbReference type="Proteomes" id="UP000030651"/>
    </source>
</evidence>
<keyword evidence="1" id="KW-0732">Signal</keyword>
<dbReference type="InterPro" id="IPR053161">
    <property type="entry name" value="Ulvan_degrading_GH"/>
</dbReference>
<dbReference type="InParanoid" id="W3X6A2"/>
<evidence type="ECO:0000313" key="2">
    <source>
        <dbReference type="EMBL" id="ETS81575.1"/>
    </source>
</evidence>
<dbReference type="PANTHER" id="PTHR36848">
    <property type="entry name" value="DNA-BINDING PROTEIN (PUTATIVE SECRETED PROTEIN)-RELATED"/>
    <property type="match status" value="1"/>
</dbReference>
<dbReference type="RefSeq" id="XP_007833349.1">
    <property type="nucleotide sequence ID" value="XM_007835158.1"/>
</dbReference>
<dbReference type="Pfam" id="PF17132">
    <property type="entry name" value="Glyco_hydro_106"/>
    <property type="match status" value="1"/>
</dbReference>
<sequence length="1012" mass="110977">MWSISRVAALLFGAGSLLPAVDANNIGTFGNPSVTARPRFRYWLPDSSVSADILKNDIRSAASIGAGGLELLPFFGYGGAMHPEPAGADWAASNFGTQQFNDIFRAALEAHSETGLKMDFAMGPNQGQGVPASTGDDGLQWDLVPFTVPVPNGTFDGTIPGWGVGELVSLVLSEVTAVENKTYSASNGFTTTNGSYIQYTLKNGTLEDYTHTVDIATGNMLLSIESLTNTSSYQLFAFYQKLSLNKNLDITRETTKTIFDNGSYIVDHYSSLGADTVTNFWEDYILSDNVTTLLREVGNYGWEDSVEMHSNISWSRSLPDRFQRLKGYDVRVFLPLLSFAENNVGIQTDAPGSFKCVLDTEDEGQGYHNDFHAVLQDGYREYLQALTNWTHNTLGLEFSAQPSYNLPMDMAATIPDVDAPECESLGFLDNIDLYLKFSGPAQLAGKRVISNELGAVGGKAFQYTIPDLIFEANRGFAGGVNQYVIHGMAYTGTYYNSTWPGYVPWEYIVSETWNEKQPVWSHGMEDAMNYLSRTQQVLQTGVPRIDLAVFWKQSITTLTPGYNLTYLTQEGWTYSYISSENFGLPGAYIENNVLGPDGPAWKALIVYSSQNLTVSALETLSEYADEGLPVVLVDGDPGCYSLKDRSPCENYSSQLVALKDRDTVYSATAEALSSLLKSLGINPRISADQKGSMYTVWRDLAQNATEYAFIFADLVPFSGHITFATTKTPYLLNAWTGEQSPILAYAQNESTITIPIDLKVNQTILLAFSDSLSTEIPTPASHITQTTSQIVGYEFNETTGISYIRVGSSQSTETLSTLTGENFTINSSDVPDAFALSNWTLVAEHWEAPSNLYDVETIAVKRNTTHELNQLQSWLQIPELVNASGIGYYTTTFDWPPLESDNATDLGAYLTTSALLNVVRLQINDHLFTGLDPTNPKIDISHALHRGTNDVLIMAPTVMWNYLKTIFNELRNAGTVPLLVQYTELLGAAPGGIDVGLTGEVLVSPFQTIAIS</sequence>
<dbReference type="KEGG" id="pfy:PFICI_06577"/>
<dbReference type="eggNOG" id="ENOG502SH7Q">
    <property type="taxonomic scope" value="Eukaryota"/>
</dbReference>
<dbReference type="HOGENOM" id="CLU_003772_0_0_1"/>
<gene>
    <name evidence="2" type="ORF">PFICI_06577</name>
</gene>